<proteinExistence type="predicted"/>
<dbReference type="EMBL" id="ML178823">
    <property type="protein sequence ID" value="TFL02270.1"/>
    <property type="molecule type" value="Genomic_DNA"/>
</dbReference>
<evidence type="ECO:0000313" key="3">
    <source>
        <dbReference type="Proteomes" id="UP000305067"/>
    </source>
</evidence>
<evidence type="ECO:0000256" key="1">
    <source>
        <dbReference type="SAM" id="MobiDB-lite"/>
    </source>
</evidence>
<name>A0A5C3QM69_9AGAR</name>
<feature type="region of interest" description="Disordered" evidence="1">
    <location>
        <begin position="73"/>
        <end position="111"/>
    </location>
</feature>
<keyword evidence="3" id="KW-1185">Reference proteome</keyword>
<evidence type="ECO:0000313" key="2">
    <source>
        <dbReference type="EMBL" id="TFL02270.1"/>
    </source>
</evidence>
<dbReference type="AlphaFoldDB" id="A0A5C3QM69"/>
<feature type="compositionally biased region" description="Basic residues" evidence="1">
    <location>
        <begin position="100"/>
        <end position="111"/>
    </location>
</feature>
<gene>
    <name evidence="2" type="ORF">BDV98DRAFT_592728</name>
</gene>
<organism evidence="2 3">
    <name type="scientific">Pterulicium gracile</name>
    <dbReference type="NCBI Taxonomy" id="1884261"/>
    <lineage>
        <taxon>Eukaryota</taxon>
        <taxon>Fungi</taxon>
        <taxon>Dikarya</taxon>
        <taxon>Basidiomycota</taxon>
        <taxon>Agaricomycotina</taxon>
        <taxon>Agaricomycetes</taxon>
        <taxon>Agaricomycetidae</taxon>
        <taxon>Agaricales</taxon>
        <taxon>Pleurotineae</taxon>
        <taxon>Pterulaceae</taxon>
        <taxon>Pterulicium</taxon>
    </lineage>
</organism>
<accession>A0A5C3QM69</accession>
<feature type="compositionally biased region" description="Polar residues" evidence="1">
    <location>
        <begin position="77"/>
        <end position="99"/>
    </location>
</feature>
<protein>
    <submittedName>
        <fullName evidence="2">Uncharacterized protein</fullName>
    </submittedName>
</protein>
<sequence length="111" mass="12375">MTTCLTLPDKIPRLILSPQLSIPARLFFWLNSISPCSSLFSSSSSSSSHRTCALLLVSKQWTRVATSLLSDYRPPLASTSTRAPPRAQSQPSLRTNHQTNAHRRRVRDVDV</sequence>
<dbReference type="Proteomes" id="UP000305067">
    <property type="component" value="Unassembled WGS sequence"/>
</dbReference>
<reference evidence="2 3" key="1">
    <citation type="journal article" date="2019" name="Nat. Ecol. Evol.">
        <title>Megaphylogeny resolves global patterns of mushroom evolution.</title>
        <authorList>
            <person name="Varga T."/>
            <person name="Krizsan K."/>
            <person name="Foldi C."/>
            <person name="Dima B."/>
            <person name="Sanchez-Garcia M."/>
            <person name="Sanchez-Ramirez S."/>
            <person name="Szollosi G.J."/>
            <person name="Szarkandi J.G."/>
            <person name="Papp V."/>
            <person name="Albert L."/>
            <person name="Andreopoulos W."/>
            <person name="Angelini C."/>
            <person name="Antonin V."/>
            <person name="Barry K.W."/>
            <person name="Bougher N.L."/>
            <person name="Buchanan P."/>
            <person name="Buyck B."/>
            <person name="Bense V."/>
            <person name="Catcheside P."/>
            <person name="Chovatia M."/>
            <person name="Cooper J."/>
            <person name="Damon W."/>
            <person name="Desjardin D."/>
            <person name="Finy P."/>
            <person name="Geml J."/>
            <person name="Haridas S."/>
            <person name="Hughes K."/>
            <person name="Justo A."/>
            <person name="Karasinski D."/>
            <person name="Kautmanova I."/>
            <person name="Kiss B."/>
            <person name="Kocsube S."/>
            <person name="Kotiranta H."/>
            <person name="LaButti K.M."/>
            <person name="Lechner B.E."/>
            <person name="Liimatainen K."/>
            <person name="Lipzen A."/>
            <person name="Lukacs Z."/>
            <person name="Mihaltcheva S."/>
            <person name="Morgado L.N."/>
            <person name="Niskanen T."/>
            <person name="Noordeloos M.E."/>
            <person name="Ohm R.A."/>
            <person name="Ortiz-Santana B."/>
            <person name="Ovrebo C."/>
            <person name="Racz N."/>
            <person name="Riley R."/>
            <person name="Savchenko A."/>
            <person name="Shiryaev A."/>
            <person name="Soop K."/>
            <person name="Spirin V."/>
            <person name="Szebenyi C."/>
            <person name="Tomsovsky M."/>
            <person name="Tulloss R.E."/>
            <person name="Uehling J."/>
            <person name="Grigoriev I.V."/>
            <person name="Vagvolgyi C."/>
            <person name="Papp T."/>
            <person name="Martin F.M."/>
            <person name="Miettinen O."/>
            <person name="Hibbett D.S."/>
            <person name="Nagy L.G."/>
        </authorList>
    </citation>
    <scope>NUCLEOTIDE SEQUENCE [LARGE SCALE GENOMIC DNA]</scope>
    <source>
        <strain evidence="2 3">CBS 309.79</strain>
    </source>
</reference>